<proteinExistence type="predicted"/>
<comment type="caution">
    <text evidence="1">The sequence shown here is derived from an EMBL/GenBank/DDBJ whole genome shotgun (WGS) entry which is preliminary data.</text>
</comment>
<organism evidence="1 2">
    <name type="scientific">Desmophyllum pertusum</name>
    <dbReference type="NCBI Taxonomy" id="174260"/>
    <lineage>
        <taxon>Eukaryota</taxon>
        <taxon>Metazoa</taxon>
        <taxon>Cnidaria</taxon>
        <taxon>Anthozoa</taxon>
        <taxon>Hexacorallia</taxon>
        <taxon>Scleractinia</taxon>
        <taxon>Caryophylliina</taxon>
        <taxon>Caryophylliidae</taxon>
        <taxon>Desmophyllum</taxon>
    </lineage>
</organism>
<dbReference type="AlphaFoldDB" id="A0A9X0CSI5"/>
<name>A0A9X0CSI5_9CNID</name>
<gene>
    <name evidence="1" type="ORF">OS493_022600</name>
</gene>
<reference evidence="1" key="1">
    <citation type="submission" date="2023-01" db="EMBL/GenBank/DDBJ databases">
        <title>Genome assembly of the deep-sea coral Lophelia pertusa.</title>
        <authorList>
            <person name="Herrera S."/>
            <person name="Cordes E."/>
        </authorList>
    </citation>
    <scope>NUCLEOTIDE SEQUENCE</scope>
    <source>
        <strain evidence="1">USNM1676648</strain>
        <tissue evidence="1">Polyp</tissue>
    </source>
</reference>
<keyword evidence="2" id="KW-1185">Reference proteome</keyword>
<evidence type="ECO:0000313" key="2">
    <source>
        <dbReference type="Proteomes" id="UP001163046"/>
    </source>
</evidence>
<dbReference type="Proteomes" id="UP001163046">
    <property type="component" value="Unassembled WGS sequence"/>
</dbReference>
<sequence length="62" mass="7417">MRANNTEEVAERVDMERETYDEDFDLLSELKPQAKVTKNNFQASWLEEYGKWLEFNPPKGMF</sequence>
<protein>
    <submittedName>
        <fullName evidence="1">Uncharacterized protein</fullName>
    </submittedName>
</protein>
<accession>A0A9X0CSI5</accession>
<evidence type="ECO:0000313" key="1">
    <source>
        <dbReference type="EMBL" id="KAJ7371879.1"/>
    </source>
</evidence>
<dbReference type="EMBL" id="MU826841">
    <property type="protein sequence ID" value="KAJ7371879.1"/>
    <property type="molecule type" value="Genomic_DNA"/>
</dbReference>